<dbReference type="Pfam" id="PF01094">
    <property type="entry name" value="ANF_receptor"/>
    <property type="match status" value="1"/>
</dbReference>
<accession>A0A9Q0RUA1</accession>
<dbReference type="AlphaFoldDB" id="A0A9Q0RUA1"/>
<name>A0A9Q0RUA1_9DIPT</name>
<evidence type="ECO:0000313" key="7">
    <source>
        <dbReference type="Proteomes" id="UP001151699"/>
    </source>
</evidence>
<proteinExistence type="predicted"/>
<dbReference type="InterPro" id="IPR028082">
    <property type="entry name" value="Peripla_BP_I"/>
</dbReference>
<keyword evidence="2" id="KW-0812">Transmembrane</keyword>
<dbReference type="Proteomes" id="UP001151699">
    <property type="component" value="Unassembled WGS sequence"/>
</dbReference>
<evidence type="ECO:0000256" key="1">
    <source>
        <dbReference type="ARBA" id="ARBA00004370"/>
    </source>
</evidence>
<gene>
    <name evidence="6" type="ORF">Bhyg_17276</name>
</gene>
<comment type="caution">
    <text evidence="6">The sequence shown here is derived from an EMBL/GenBank/DDBJ whole genome shotgun (WGS) entry which is preliminary data.</text>
</comment>
<keyword evidence="7" id="KW-1185">Reference proteome</keyword>
<feature type="domain" description="Receptor ligand binding region" evidence="5">
    <location>
        <begin position="234"/>
        <end position="396"/>
    </location>
</feature>
<dbReference type="OrthoDB" id="7790442at2759"/>
<evidence type="ECO:0000256" key="4">
    <source>
        <dbReference type="ARBA" id="ARBA00023136"/>
    </source>
</evidence>
<organism evidence="6 7">
    <name type="scientific">Pseudolycoriella hygida</name>
    <dbReference type="NCBI Taxonomy" id="35572"/>
    <lineage>
        <taxon>Eukaryota</taxon>
        <taxon>Metazoa</taxon>
        <taxon>Ecdysozoa</taxon>
        <taxon>Arthropoda</taxon>
        <taxon>Hexapoda</taxon>
        <taxon>Insecta</taxon>
        <taxon>Pterygota</taxon>
        <taxon>Neoptera</taxon>
        <taxon>Endopterygota</taxon>
        <taxon>Diptera</taxon>
        <taxon>Nematocera</taxon>
        <taxon>Sciaroidea</taxon>
        <taxon>Sciaridae</taxon>
        <taxon>Pseudolycoriella</taxon>
    </lineage>
</organism>
<dbReference type="GO" id="GO:0016020">
    <property type="term" value="C:membrane"/>
    <property type="evidence" value="ECO:0007669"/>
    <property type="project" value="UniProtKB-SubCell"/>
</dbReference>
<dbReference type="Gene3D" id="3.40.50.2300">
    <property type="match status" value="1"/>
</dbReference>
<protein>
    <recommendedName>
        <fullName evidence="5">Receptor ligand binding region domain-containing protein</fullName>
    </recommendedName>
</protein>
<evidence type="ECO:0000259" key="5">
    <source>
        <dbReference type="Pfam" id="PF01094"/>
    </source>
</evidence>
<dbReference type="InterPro" id="IPR001828">
    <property type="entry name" value="ANF_lig-bd_rcpt"/>
</dbReference>
<reference evidence="6" key="1">
    <citation type="submission" date="2022-07" db="EMBL/GenBank/DDBJ databases">
        <authorList>
            <person name="Trinca V."/>
            <person name="Uliana J.V.C."/>
            <person name="Torres T.T."/>
            <person name="Ward R.J."/>
            <person name="Monesi N."/>
        </authorList>
    </citation>
    <scope>NUCLEOTIDE SEQUENCE</scope>
    <source>
        <strain evidence="6">HSMRA1968</strain>
        <tissue evidence="6">Whole embryos</tissue>
    </source>
</reference>
<keyword evidence="3" id="KW-1133">Transmembrane helix</keyword>
<sequence>LEGYIGYIDGATDSGIASTRSKRHHVAQQGSSRIDNRANCQNNFRVILALHTIQRKTQPKFIPKYGFENHRARCLTTLMPAILRTFKMSPHSNIFLLFILLEYSTFTRFILAAEDVSDGFTENFDSNKNDEPDDVYLPIPQNLIGITPPTDNLGVLPEFPQRADSVYFVVAVAGGAKMWGRTLARALLDMGHPFTSPQGPPLRPLYVDLPSHGRFSANVLMSLCHRIDAQPLAGMIVIGDGQAPRALALAGHSMKIPVLWAKGGTANLKDGNRELSSPFQAILQPSSHEILEAIRALFLQTHWHSFFILSDVYSTMVLARRNGGPLKEVPLVPTILPLPANDDHIFRQLAQISRSTRGVVLLLCNIDVARKVMHEAKRLNMIGGHFIWIWADTSSTTEFYNAAYHDISDVIKDTKDLLDRSEYSSKKTDTGSDSTSFNQILSGLNENSNYMSNTNEPKVKKDILSKNVNKRRGSWWQVMNVTDERDYQLSNRRTPRYRGGCYGIQSKEEVHSAEYFARFGIAGKYNGYGMAVSFPMPD</sequence>
<feature type="non-terminal residue" evidence="6">
    <location>
        <position position="538"/>
    </location>
</feature>
<evidence type="ECO:0000256" key="3">
    <source>
        <dbReference type="ARBA" id="ARBA00022989"/>
    </source>
</evidence>
<dbReference type="EMBL" id="WJQU01003297">
    <property type="protein sequence ID" value="KAJ6626109.1"/>
    <property type="molecule type" value="Genomic_DNA"/>
</dbReference>
<feature type="non-terminal residue" evidence="6">
    <location>
        <position position="1"/>
    </location>
</feature>
<evidence type="ECO:0000313" key="6">
    <source>
        <dbReference type="EMBL" id="KAJ6626109.1"/>
    </source>
</evidence>
<dbReference type="SUPFAM" id="SSF53822">
    <property type="entry name" value="Periplasmic binding protein-like I"/>
    <property type="match status" value="1"/>
</dbReference>
<comment type="subcellular location">
    <subcellularLocation>
        <location evidence="1">Membrane</location>
    </subcellularLocation>
</comment>
<evidence type="ECO:0000256" key="2">
    <source>
        <dbReference type="ARBA" id="ARBA00022692"/>
    </source>
</evidence>
<keyword evidence="4" id="KW-0472">Membrane</keyword>